<sequence length="115" mass="13191">DFVWNILAPSRYKSLERLQTRALRIIPKDSNLSRHQLLCQLSWKSLKARSNMHNLSFSSDVYSTRRNGLDILIPKVRTESAKTGTFYSGAQAFNDLPPHLKEVDSLAIFKTQLND</sequence>
<dbReference type="AlphaFoldDB" id="A0AAU9X6Y2"/>
<proteinExistence type="predicted"/>
<dbReference type="EMBL" id="CALNXJ010000031">
    <property type="protein sequence ID" value="CAH3137683.1"/>
    <property type="molecule type" value="Genomic_DNA"/>
</dbReference>
<dbReference type="Proteomes" id="UP001159428">
    <property type="component" value="Unassembled WGS sequence"/>
</dbReference>
<name>A0AAU9X6Y2_9CNID</name>
<organism evidence="1 2">
    <name type="scientific">Pocillopora meandrina</name>
    <dbReference type="NCBI Taxonomy" id="46732"/>
    <lineage>
        <taxon>Eukaryota</taxon>
        <taxon>Metazoa</taxon>
        <taxon>Cnidaria</taxon>
        <taxon>Anthozoa</taxon>
        <taxon>Hexacorallia</taxon>
        <taxon>Scleractinia</taxon>
        <taxon>Astrocoeniina</taxon>
        <taxon>Pocilloporidae</taxon>
        <taxon>Pocillopora</taxon>
    </lineage>
</organism>
<accession>A0AAU9X6Y2</accession>
<protein>
    <submittedName>
        <fullName evidence="1">Uncharacterized protein</fullName>
    </submittedName>
</protein>
<gene>
    <name evidence="1" type="ORF">PMEA_00018226</name>
</gene>
<reference evidence="1 2" key="1">
    <citation type="submission" date="2022-05" db="EMBL/GenBank/DDBJ databases">
        <authorList>
            <consortium name="Genoscope - CEA"/>
            <person name="William W."/>
        </authorList>
    </citation>
    <scope>NUCLEOTIDE SEQUENCE [LARGE SCALE GENOMIC DNA]</scope>
</reference>
<keyword evidence="2" id="KW-1185">Reference proteome</keyword>
<comment type="caution">
    <text evidence="1">The sequence shown here is derived from an EMBL/GenBank/DDBJ whole genome shotgun (WGS) entry which is preliminary data.</text>
</comment>
<evidence type="ECO:0000313" key="1">
    <source>
        <dbReference type="EMBL" id="CAH3137683.1"/>
    </source>
</evidence>
<feature type="non-terminal residue" evidence="1">
    <location>
        <position position="115"/>
    </location>
</feature>
<evidence type="ECO:0000313" key="2">
    <source>
        <dbReference type="Proteomes" id="UP001159428"/>
    </source>
</evidence>
<feature type="non-terminal residue" evidence="1">
    <location>
        <position position="1"/>
    </location>
</feature>